<dbReference type="Proteomes" id="UP001163823">
    <property type="component" value="Chromosome 3"/>
</dbReference>
<dbReference type="InterPro" id="IPR002885">
    <property type="entry name" value="PPR_rpt"/>
</dbReference>
<feature type="repeat" description="PPR" evidence="3">
    <location>
        <begin position="373"/>
        <end position="403"/>
    </location>
</feature>
<evidence type="ECO:0000256" key="2">
    <source>
        <dbReference type="ARBA" id="ARBA00022737"/>
    </source>
</evidence>
<gene>
    <name evidence="4" type="ORF">O6P43_005179</name>
</gene>
<dbReference type="PANTHER" id="PTHR47447:SF22">
    <property type="entry name" value="TETRATRICOPEPTIDE-LIKE HELICAL DOMAIN SUPERFAMILY"/>
    <property type="match status" value="1"/>
</dbReference>
<accession>A0AAD7Q5I9</accession>
<dbReference type="Gene3D" id="1.25.40.10">
    <property type="entry name" value="Tetratricopeptide repeat domain"/>
    <property type="match status" value="4"/>
</dbReference>
<evidence type="ECO:0000313" key="5">
    <source>
        <dbReference type="Proteomes" id="UP001163823"/>
    </source>
</evidence>
<dbReference type="PANTHER" id="PTHR47447">
    <property type="entry name" value="OS03G0856100 PROTEIN"/>
    <property type="match status" value="1"/>
</dbReference>
<feature type="repeat" description="PPR" evidence="3">
    <location>
        <begin position="193"/>
        <end position="227"/>
    </location>
</feature>
<evidence type="ECO:0000256" key="3">
    <source>
        <dbReference type="PROSITE-ProRule" id="PRU00708"/>
    </source>
</evidence>
<dbReference type="AlphaFoldDB" id="A0AAD7Q5I9"/>
<name>A0AAD7Q5I9_QUISA</name>
<evidence type="ECO:0000313" key="4">
    <source>
        <dbReference type="EMBL" id="KAJ7975225.1"/>
    </source>
</evidence>
<organism evidence="4 5">
    <name type="scientific">Quillaja saponaria</name>
    <name type="common">Soap bark tree</name>
    <dbReference type="NCBI Taxonomy" id="32244"/>
    <lineage>
        <taxon>Eukaryota</taxon>
        <taxon>Viridiplantae</taxon>
        <taxon>Streptophyta</taxon>
        <taxon>Embryophyta</taxon>
        <taxon>Tracheophyta</taxon>
        <taxon>Spermatophyta</taxon>
        <taxon>Magnoliopsida</taxon>
        <taxon>eudicotyledons</taxon>
        <taxon>Gunneridae</taxon>
        <taxon>Pentapetalae</taxon>
        <taxon>rosids</taxon>
        <taxon>fabids</taxon>
        <taxon>Fabales</taxon>
        <taxon>Quillajaceae</taxon>
        <taxon>Quillaja</taxon>
    </lineage>
</organism>
<keyword evidence="2" id="KW-0677">Repeat</keyword>
<keyword evidence="5" id="KW-1185">Reference proteome</keyword>
<reference evidence="4" key="1">
    <citation type="journal article" date="2023" name="Science">
        <title>Elucidation of the pathway for biosynthesis of saponin adjuvants from the soapbark tree.</title>
        <authorList>
            <person name="Reed J."/>
            <person name="Orme A."/>
            <person name="El-Demerdash A."/>
            <person name="Owen C."/>
            <person name="Martin L.B.B."/>
            <person name="Misra R.C."/>
            <person name="Kikuchi S."/>
            <person name="Rejzek M."/>
            <person name="Martin A.C."/>
            <person name="Harkess A."/>
            <person name="Leebens-Mack J."/>
            <person name="Louveau T."/>
            <person name="Stephenson M.J."/>
            <person name="Osbourn A."/>
        </authorList>
    </citation>
    <scope>NUCLEOTIDE SEQUENCE</scope>
    <source>
        <strain evidence="4">S10</strain>
    </source>
</reference>
<dbReference type="InterPro" id="IPR011990">
    <property type="entry name" value="TPR-like_helical_dom_sf"/>
</dbReference>
<dbReference type="Pfam" id="PF01535">
    <property type="entry name" value="PPR"/>
    <property type="match status" value="2"/>
</dbReference>
<sequence length="461" mass="52643">MQVLRSLACTLSPKLLITHKAITISLAFLSTNTLPSQHQQLHDREVTIADPTYWTKKIHKLCTIDRNVEEALRLLDRLRLHGYRPDSLNLSSIIHALCDSNQFSEAHHRILLFITSNCVPDERTCNVIIARLLDARTPYCTLHVIRCLINVKPEFVPSLINYNRLMNQLCLLSRPNEAHRLFFDMKSRGHCPNTVSYTTLINGFCKIGNVSSAQKVLDEMCENGVMPNSLTYSIVIRGVLMKRDVERGRELICKLWEKMKDEEDWSLNNAAFANLIESLCREGFLQEVFRIAEDFPQGKSVREDFAYGQLIDSLCKVGRHHGASRIVYIMRNRGFVPSVVSYNCIIHGLCLEGGCLRAYQLLEEGIGFGFLPSEYTYKVLVEGLCKELDIDKAREVLKLMLSNNDVDRTRICNIYLRALCLVNNLTELLNVLVFMLQNQCQPDVITLNTGYQWVLQDGENG</sequence>
<dbReference type="PROSITE" id="PS51375">
    <property type="entry name" value="PPR"/>
    <property type="match status" value="6"/>
</dbReference>
<dbReference type="NCBIfam" id="TIGR00756">
    <property type="entry name" value="PPR"/>
    <property type="match status" value="4"/>
</dbReference>
<feature type="repeat" description="PPR" evidence="3">
    <location>
        <begin position="50"/>
        <end position="85"/>
    </location>
</feature>
<dbReference type="EMBL" id="JARAOO010000003">
    <property type="protein sequence ID" value="KAJ7975225.1"/>
    <property type="molecule type" value="Genomic_DNA"/>
</dbReference>
<protein>
    <submittedName>
        <fullName evidence="4">Pentatricopeptide repeat-containing protein</fullName>
    </submittedName>
</protein>
<comment type="similarity">
    <text evidence="1">Belongs to the PPR family. P subfamily.</text>
</comment>
<evidence type="ECO:0000256" key="1">
    <source>
        <dbReference type="ARBA" id="ARBA00007626"/>
    </source>
</evidence>
<comment type="caution">
    <text evidence="4">The sequence shown here is derived from an EMBL/GenBank/DDBJ whole genome shotgun (WGS) entry which is preliminary data.</text>
</comment>
<dbReference type="Pfam" id="PF13041">
    <property type="entry name" value="PPR_2"/>
    <property type="match status" value="2"/>
</dbReference>
<feature type="repeat" description="PPR" evidence="3">
    <location>
        <begin position="303"/>
        <end position="337"/>
    </location>
</feature>
<proteinExistence type="inferred from homology"/>
<feature type="repeat" description="PPR" evidence="3">
    <location>
        <begin position="158"/>
        <end position="192"/>
    </location>
</feature>
<dbReference type="KEGG" id="qsa:O6P43_005179"/>
<feature type="repeat" description="PPR" evidence="3">
    <location>
        <begin position="338"/>
        <end position="372"/>
    </location>
</feature>